<keyword evidence="1" id="KW-0804">Transcription</keyword>
<reference evidence="1" key="1">
    <citation type="journal article" date="2021" name="Proc. Natl. Acad. Sci. U.S.A.">
        <title>A Catalog of Tens of Thousands of Viruses from Human Metagenomes Reveals Hidden Associations with Chronic Diseases.</title>
        <authorList>
            <person name="Tisza M.J."/>
            <person name="Buck C.B."/>
        </authorList>
    </citation>
    <scope>NUCLEOTIDE SEQUENCE</scope>
    <source>
        <strain evidence="1">CtHAs12</strain>
    </source>
</reference>
<organism evidence="1">
    <name type="scientific">Siphoviridae sp. ctHAs12</name>
    <dbReference type="NCBI Taxonomy" id="2827826"/>
    <lineage>
        <taxon>Viruses</taxon>
        <taxon>Duplodnaviria</taxon>
        <taxon>Heunggongvirae</taxon>
        <taxon>Uroviricota</taxon>
        <taxon>Caudoviricetes</taxon>
    </lineage>
</organism>
<keyword evidence="1" id="KW-0240">DNA-directed RNA polymerase</keyword>
<dbReference type="GO" id="GO:0000428">
    <property type="term" value="C:DNA-directed RNA polymerase complex"/>
    <property type="evidence" value="ECO:0007669"/>
    <property type="project" value="UniProtKB-KW"/>
</dbReference>
<accession>A0A8S5SI34</accession>
<evidence type="ECO:0000313" key="1">
    <source>
        <dbReference type="EMBL" id="DAF50661.1"/>
    </source>
</evidence>
<proteinExistence type="predicted"/>
<dbReference type="EMBL" id="BK032599">
    <property type="protein sequence ID" value="DAF50661.1"/>
    <property type="molecule type" value="Genomic_DNA"/>
</dbReference>
<sequence length="111" mass="13144">MIANYVDDKTLRTSIEDFFLHYKKGQWLYPAVLVQKFRCPLGTSYRIMHDMEKEGFLKSYYEMVCPCCGYSALKVEVFNQIPDRIICERCEAEFSAIENSRIIFQVIHDVR</sequence>
<protein>
    <submittedName>
        <fullName evidence="1">DNA-directed RNA polymerase</fullName>
    </submittedName>
</protein>
<name>A0A8S5SI34_9CAUD</name>